<dbReference type="InterPro" id="IPR033305">
    <property type="entry name" value="Hydin-like"/>
</dbReference>
<name>A0A1B6CW48_9HEMI</name>
<feature type="non-terminal residue" evidence="1">
    <location>
        <position position="1"/>
    </location>
</feature>
<proteinExistence type="predicted"/>
<protein>
    <submittedName>
        <fullName evidence="1">Uncharacterized protein</fullName>
    </submittedName>
</protein>
<organism evidence="1">
    <name type="scientific">Clastoptera arizonana</name>
    <name type="common">Arizona spittle bug</name>
    <dbReference type="NCBI Taxonomy" id="38151"/>
    <lineage>
        <taxon>Eukaryota</taxon>
        <taxon>Metazoa</taxon>
        <taxon>Ecdysozoa</taxon>
        <taxon>Arthropoda</taxon>
        <taxon>Hexapoda</taxon>
        <taxon>Insecta</taxon>
        <taxon>Pterygota</taxon>
        <taxon>Neoptera</taxon>
        <taxon>Paraneoptera</taxon>
        <taxon>Hemiptera</taxon>
        <taxon>Auchenorrhyncha</taxon>
        <taxon>Cercopoidea</taxon>
        <taxon>Clastopteridae</taxon>
        <taxon>Clastoptera</taxon>
    </lineage>
</organism>
<dbReference type="GO" id="GO:0005930">
    <property type="term" value="C:axoneme"/>
    <property type="evidence" value="ECO:0007669"/>
    <property type="project" value="TreeGrafter"/>
</dbReference>
<dbReference type="PANTHER" id="PTHR23053">
    <property type="entry name" value="DLEC1 DELETED IN LUNG AND ESOPHAGEAL CANCER 1"/>
    <property type="match status" value="1"/>
</dbReference>
<dbReference type="PANTHER" id="PTHR23053:SF0">
    <property type="entry name" value="HYDROCEPHALUS-INDUCING PROTEIN HOMOLOG"/>
    <property type="match status" value="1"/>
</dbReference>
<dbReference type="EMBL" id="GEDC01019875">
    <property type="protein sequence ID" value="JAS17423.1"/>
    <property type="molecule type" value="Transcribed_RNA"/>
</dbReference>
<dbReference type="AlphaFoldDB" id="A0A1B6CW48"/>
<reference evidence="1" key="1">
    <citation type="submission" date="2015-12" db="EMBL/GenBank/DDBJ databases">
        <title>De novo transcriptome assembly of four potential Pierce s Disease insect vectors from Arizona vineyards.</title>
        <authorList>
            <person name="Tassone E.E."/>
        </authorList>
    </citation>
    <scope>NUCLEOTIDE SEQUENCE</scope>
</reference>
<dbReference type="GO" id="GO:0003341">
    <property type="term" value="P:cilium movement"/>
    <property type="evidence" value="ECO:0007669"/>
    <property type="project" value="TreeGrafter"/>
</dbReference>
<dbReference type="GO" id="GO:1904158">
    <property type="term" value="P:axonemal central apparatus assembly"/>
    <property type="evidence" value="ECO:0007669"/>
    <property type="project" value="TreeGrafter"/>
</dbReference>
<accession>A0A1B6CW48</accession>
<evidence type="ECO:0000313" key="1">
    <source>
        <dbReference type="EMBL" id="JAS17423.1"/>
    </source>
</evidence>
<sequence length="255" mass="28166">ITTDDLPCVVEPGENKGIVLKYLPLFVGNYTQEKIELRSVTTGVFPYSINLTATPGPPLPTVSATCVIGFRKSVRIQLENMSKLLATFLPISSHPDFQVKTPIVAEPGKLATVEVIYEPSSFNNSSFNLIIDSAEAGLFEIPLIGTCLKPSPVGPLLVEPNSSVKITLTNVFDTANTFCWFTDHPAFVVDTFTATVQPKQVLEIIVKMKLTEELSEIQPEWQNLPITGKLVVCIQDPALNHIKWSFYIKSFINKK</sequence>
<gene>
    <name evidence="1" type="ORF">g.20212</name>
</gene>